<dbReference type="InterPro" id="IPR011249">
    <property type="entry name" value="Metalloenz_LuxS/M16"/>
</dbReference>
<evidence type="ECO:0000259" key="1">
    <source>
        <dbReference type="Pfam" id="PF05193"/>
    </source>
</evidence>
<dbReference type="InterPro" id="IPR007863">
    <property type="entry name" value="Peptidase_M16_C"/>
</dbReference>
<dbReference type="RefSeq" id="WP_151969650.1">
    <property type="nucleotide sequence ID" value="NZ_AP019860.1"/>
</dbReference>
<evidence type="ECO:0000313" key="3">
    <source>
        <dbReference type="Proteomes" id="UP000326354"/>
    </source>
</evidence>
<proteinExistence type="predicted"/>
<dbReference type="PANTHER" id="PTHR43690">
    <property type="entry name" value="NARDILYSIN"/>
    <property type="match status" value="1"/>
</dbReference>
<reference evidence="2 3" key="1">
    <citation type="submission" date="2019-08" db="EMBL/GenBank/DDBJ databases">
        <title>Complete genome sequence of Candidatus Uab amorphum.</title>
        <authorList>
            <person name="Shiratori T."/>
            <person name="Suzuki S."/>
            <person name="Kakizawa Y."/>
            <person name="Ishida K."/>
        </authorList>
    </citation>
    <scope>NUCLEOTIDE SEQUENCE [LARGE SCALE GENOMIC DNA]</scope>
    <source>
        <strain evidence="2 3">SRT547</strain>
    </source>
</reference>
<dbReference type="InterPro" id="IPR050626">
    <property type="entry name" value="Peptidase_M16"/>
</dbReference>
<keyword evidence="3" id="KW-1185">Reference proteome</keyword>
<dbReference type="Gene3D" id="3.30.830.10">
    <property type="entry name" value="Metalloenzyme, LuxS/M16 peptidase-like"/>
    <property type="match status" value="4"/>
</dbReference>
<dbReference type="GO" id="GO:0046872">
    <property type="term" value="F:metal ion binding"/>
    <property type="evidence" value="ECO:0007669"/>
    <property type="project" value="InterPro"/>
</dbReference>
<dbReference type="SUPFAM" id="SSF63411">
    <property type="entry name" value="LuxS/MPP-like metallohydrolase"/>
    <property type="match status" value="4"/>
</dbReference>
<protein>
    <submittedName>
        <fullName evidence="2">Peptidase M16</fullName>
    </submittedName>
</protein>
<dbReference type="Proteomes" id="UP000326354">
    <property type="component" value="Chromosome"/>
</dbReference>
<dbReference type="EMBL" id="AP019860">
    <property type="protein sequence ID" value="BBM85554.1"/>
    <property type="molecule type" value="Genomic_DNA"/>
</dbReference>
<accession>A0A5S9IPL2</accession>
<gene>
    <name evidence="2" type="ORF">UABAM_03924</name>
</gene>
<name>A0A5S9IPL2_UABAM</name>
<dbReference type="KEGG" id="uam:UABAM_03924"/>
<dbReference type="Pfam" id="PF05193">
    <property type="entry name" value="Peptidase_M16_C"/>
    <property type="match status" value="2"/>
</dbReference>
<dbReference type="OrthoDB" id="9811314at2"/>
<feature type="domain" description="Peptidase M16 C-terminal" evidence="1">
    <location>
        <begin position="31"/>
        <end position="215"/>
    </location>
</feature>
<dbReference type="PANTHER" id="PTHR43690:SF17">
    <property type="entry name" value="PROTEIN YHJJ"/>
    <property type="match status" value="1"/>
</dbReference>
<organism evidence="2 3">
    <name type="scientific">Uabimicrobium amorphum</name>
    <dbReference type="NCBI Taxonomy" id="2596890"/>
    <lineage>
        <taxon>Bacteria</taxon>
        <taxon>Pseudomonadati</taxon>
        <taxon>Planctomycetota</taxon>
        <taxon>Candidatus Uabimicrobiia</taxon>
        <taxon>Candidatus Uabimicrobiales</taxon>
        <taxon>Candidatus Uabimicrobiaceae</taxon>
        <taxon>Candidatus Uabimicrobium</taxon>
    </lineage>
</organism>
<evidence type="ECO:0000313" key="2">
    <source>
        <dbReference type="EMBL" id="BBM85554.1"/>
    </source>
</evidence>
<sequence>MRIMKKLLPSLLGGSRYEKRLPIGKKDVFSKFTREHFLRFYRDWYRPNLMAVVAVGDMDVDKIEEKIRKHFSQIKVPEKIRERQNFQVPKHKGTRVAVITDKEMPYCQILLLHNHDKTPFVTEEDYRKQILHSLFTMMMNVRLSEITRQANPPFIYAASRYGNMFGVRSKDSYQVFSAASEQNILRAVQVLVAENIRVKKHGFTKSELAVAKKNLLKQYQVAFNEREKTSSKRFAGEYVAHFLTGVPSPGIKHEYELHKRYVPEIKIEEVNVLASEWIKEDDNVAVVIAPEKPGLVLPSSEQILNTINATKKEEIAAYQEEEVDSKLIKKELLPGKIIEEKTHEATGTTHLRLANGVRVVLKNTDFKNDQILMYAQSFGGESLLSDEEYFASTGMVNILSESGLGSFTRKQLAKALAGKSVSVSPFIGSISEGMSGRATPDSFETLMQLTHLWFTNPRMDKDIFASTIAKEKAIYKNMAVDPNSYFNDQVIRVLGQNHPRAYSIPTDEHWTNLDHEKMLKIYKERFANAGDFIFFFVGSFDINTAKSLVAKYLGSLSGEDKQEEFKDLGIHPPEGKVQKAFYRGSAPRSMVNLIYPGKLDKYTPKLAHRMRCLAEVLSIKLIESLREEKGGVYSGGVGARVNKRPSERYYLRVAFPCAPENAKMLIATFDSLLKNIRENGPEQKDVDKVVKGQIRDLEVNLKRNQFWLAHLYTSDYLGLELEDPAKAKSQIESLTAKELQEVAQKYFSGENCIELILYPEKEEAEEEAK</sequence>
<dbReference type="AlphaFoldDB" id="A0A5S9IPL2"/>
<feature type="domain" description="Peptidase M16 C-terminal" evidence="1">
    <location>
        <begin position="513"/>
        <end position="691"/>
    </location>
</feature>